<dbReference type="PANTHER" id="PTHR37329:SF1">
    <property type="entry name" value="KINETOCHORE PROTEIN SOS7"/>
    <property type="match status" value="1"/>
</dbReference>
<reference evidence="3" key="1">
    <citation type="submission" date="2022-03" db="EMBL/GenBank/DDBJ databases">
        <authorList>
            <person name="Legras J.-L."/>
            <person name="Devillers H."/>
            <person name="Grondin C."/>
        </authorList>
    </citation>
    <scope>NUCLEOTIDE SEQUENCE</scope>
    <source>
        <strain evidence="3">CLIB 1423</strain>
    </source>
</reference>
<feature type="domain" description="Kinetochore protein Sos7 coiled-coil" evidence="2">
    <location>
        <begin position="52"/>
        <end position="122"/>
    </location>
</feature>
<dbReference type="AlphaFoldDB" id="A0A9P0QRT4"/>
<name>A0A9P0QRT4_9ASCO</name>
<feature type="coiled-coil region" evidence="1">
    <location>
        <begin position="87"/>
        <end position="156"/>
    </location>
</feature>
<dbReference type="GO" id="GO:0051315">
    <property type="term" value="P:attachment of mitotic spindle microtubules to kinetochore"/>
    <property type="evidence" value="ECO:0007669"/>
    <property type="project" value="TreeGrafter"/>
</dbReference>
<dbReference type="Proteomes" id="UP000837801">
    <property type="component" value="Unassembled WGS sequence"/>
</dbReference>
<evidence type="ECO:0000256" key="1">
    <source>
        <dbReference type="SAM" id="Coils"/>
    </source>
</evidence>
<dbReference type="InterPro" id="IPR037475">
    <property type="entry name" value="Sos7"/>
</dbReference>
<feature type="coiled-coil region" evidence="1">
    <location>
        <begin position="223"/>
        <end position="250"/>
    </location>
</feature>
<accession>A0A9P0QRT4</accession>
<dbReference type="GO" id="GO:0034501">
    <property type="term" value="P:protein localization to kinetochore"/>
    <property type="evidence" value="ECO:0007669"/>
    <property type="project" value="InterPro"/>
</dbReference>
<evidence type="ECO:0000259" key="2">
    <source>
        <dbReference type="Pfam" id="PF20882"/>
    </source>
</evidence>
<protein>
    <submittedName>
        <fullName evidence="3">Spindle pole body component Kre28p</fullName>
    </submittedName>
</protein>
<dbReference type="EMBL" id="CAKXYY010000016">
    <property type="protein sequence ID" value="CAH2354327.1"/>
    <property type="molecule type" value="Genomic_DNA"/>
</dbReference>
<dbReference type="InterPro" id="IPR048781">
    <property type="entry name" value="Sos7_CC"/>
</dbReference>
<dbReference type="Pfam" id="PF20882">
    <property type="entry name" value="Sos7"/>
    <property type="match status" value="1"/>
</dbReference>
<dbReference type="OrthoDB" id="18959at2759"/>
<dbReference type="PANTHER" id="PTHR37329">
    <property type="entry name" value="KINETOCHORE PROTEIN SOS7"/>
    <property type="match status" value="1"/>
</dbReference>
<comment type="caution">
    <text evidence="3">The sequence shown here is derived from an EMBL/GenBank/DDBJ whole genome shotgun (WGS) entry which is preliminary data.</text>
</comment>
<sequence>MEDLPLKLSNLSPTLFLESRPEAYRLFSQGRDDEPDLYNPTSINEEISFKKELFSKLKFQYLEQETREKFLRAILENPPLYVEQSDIDKKIESNTELKRDLKQLKQKQKQLEVESTALASEVLELREVFQGKARATELMLEEIEEMEREFNVLTEANGVVSEYVKFERDYERDSTKNSSIGDEHGLVEYSMSGISKKLSKSMEKEDGKLSRLNSEFGLKQELLESHNRSIHKLETKLRQLEDEVENNKQVESGTSRILSKEQIYAQWVKEMTSVWETLYGERIDIEATGEKLSRKKVTITRKPEGKAVSVHIEEMGGEVVIRSDNGEELGREFSSSKGYEKVAKVISLLFGASQRET</sequence>
<dbReference type="GO" id="GO:0000776">
    <property type="term" value="C:kinetochore"/>
    <property type="evidence" value="ECO:0007669"/>
    <property type="project" value="InterPro"/>
</dbReference>
<evidence type="ECO:0000313" key="3">
    <source>
        <dbReference type="EMBL" id="CAH2354327.1"/>
    </source>
</evidence>
<proteinExistence type="predicted"/>
<evidence type="ECO:0000313" key="4">
    <source>
        <dbReference type="Proteomes" id="UP000837801"/>
    </source>
</evidence>
<keyword evidence="4" id="KW-1185">Reference proteome</keyword>
<organism evidence="3 4">
    <name type="scientific">[Candida] railenensis</name>
    <dbReference type="NCBI Taxonomy" id="45579"/>
    <lineage>
        <taxon>Eukaryota</taxon>
        <taxon>Fungi</taxon>
        <taxon>Dikarya</taxon>
        <taxon>Ascomycota</taxon>
        <taxon>Saccharomycotina</taxon>
        <taxon>Pichiomycetes</taxon>
        <taxon>Debaryomycetaceae</taxon>
        <taxon>Kurtzmaniella</taxon>
    </lineage>
</organism>
<keyword evidence="1" id="KW-0175">Coiled coil</keyword>
<gene>
    <name evidence="3" type="ORF">CLIB1423_16S00144</name>
</gene>